<dbReference type="EMBL" id="VOBR01000010">
    <property type="protein sequence ID" value="TWP50853.1"/>
    <property type="molecule type" value="Genomic_DNA"/>
</dbReference>
<dbReference type="InterPro" id="IPR001128">
    <property type="entry name" value="Cyt_P450"/>
</dbReference>
<dbReference type="InterPro" id="IPR017972">
    <property type="entry name" value="Cyt_P450_CS"/>
</dbReference>
<accession>A0A563ET69</accession>
<dbReference type="GO" id="GO:0016705">
    <property type="term" value="F:oxidoreductase activity, acting on paired donors, with incorporation or reduction of molecular oxygen"/>
    <property type="evidence" value="ECO:0007669"/>
    <property type="project" value="InterPro"/>
</dbReference>
<dbReference type="PANTHER" id="PTHR46696:SF6">
    <property type="entry name" value="P450, PUTATIVE (EUROFUNG)-RELATED"/>
    <property type="match status" value="1"/>
</dbReference>
<keyword evidence="3 7" id="KW-0479">Metal-binding</keyword>
<gene>
    <name evidence="8" type="ORF">FKR81_17330</name>
</gene>
<evidence type="ECO:0000256" key="3">
    <source>
        <dbReference type="ARBA" id="ARBA00022723"/>
    </source>
</evidence>
<dbReference type="CDD" id="cd11029">
    <property type="entry name" value="CYP107-like"/>
    <property type="match status" value="1"/>
</dbReference>
<comment type="similarity">
    <text evidence="1 7">Belongs to the cytochrome P450 family.</text>
</comment>
<dbReference type="AlphaFoldDB" id="A0A563ET69"/>
<evidence type="ECO:0000313" key="9">
    <source>
        <dbReference type="Proteomes" id="UP000316639"/>
    </source>
</evidence>
<name>A0A563ET69_9PSEU</name>
<comment type="caution">
    <text evidence="8">The sequence shown here is derived from an EMBL/GenBank/DDBJ whole genome shotgun (WGS) entry which is preliminary data.</text>
</comment>
<evidence type="ECO:0000256" key="5">
    <source>
        <dbReference type="ARBA" id="ARBA00023004"/>
    </source>
</evidence>
<keyword evidence="2 7" id="KW-0349">Heme</keyword>
<dbReference type="Pfam" id="PF00067">
    <property type="entry name" value="p450"/>
    <property type="match status" value="1"/>
</dbReference>
<dbReference type="PROSITE" id="PS00086">
    <property type="entry name" value="CYTOCHROME_P450"/>
    <property type="match status" value="1"/>
</dbReference>
<keyword evidence="9" id="KW-1185">Reference proteome</keyword>
<evidence type="ECO:0000256" key="2">
    <source>
        <dbReference type="ARBA" id="ARBA00022617"/>
    </source>
</evidence>
<dbReference type="GO" id="GO:0004497">
    <property type="term" value="F:monooxygenase activity"/>
    <property type="evidence" value="ECO:0007669"/>
    <property type="project" value="UniProtKB-KW"/>
</dbReference>
<dbReference type="GO" id="GO:0020037">
    <property type="term" value="F:heme binding"/>
    <property type="evidence" value="ECO:0007669"/>
    <property type="project" value="InterPro"/>
</dbReference>
<dbReference type="Gene3D" id="1.10.630.10">
    <property type="entry name" value="Cytochrome P450"/>
    <property type="match status" value="1"/>
</dbReference>
<sequence length="396" mass="44289">MKLLNRAFMHDPYPSLAEMRESCAAVPVENGGFRMWVLTRYEDARAVLADPSLHRDLVKHRHEVVKQNLVNGERKPKLPRELRRSMLDQDGEDHRRLRGLVSGFFSPSRLKAARPRVEEVARGLLDAIPSGEVDLIEAYARPLPVILQSELLGVPVDAQDRFPLWETAILTAPTKEEVEDAGRQLHAFAREIIELKRAEPADDLFTTLVRAGDEGVLAEMEVISMITLLLIAGLEPTSVIGSGVLTLVQHPEQLARLRADRSLLPGTIDEVLRYETPFRMLTPRYLDHPLELADVTIPAGELILVSTGAANRDPAKYAEPDRFDVARCPKGHLGFSHGNHRCLGAELGRMQTTVALDVLLDTFPSIELAVAAEDVRWRPGMFMRRLDTLPVKLSRD</sequence>
<dbReference type="InterPro" id="IPR036396">
    <property type="entry name" value="Cyt_P450_sf"/>
</dbReference>
<evidence type="ECO:0000313" key="8">
    <source>
        <dbReference type="EMBL" id="TWP50853.1"/>
    </source>
</evidence>
<dbReference type="RefSeq" id="WP_146353102.1">
    <property type="nucleotide sequence ID" value="NZ_VOBR01000010.1"/>
</dbReference>
<evidence type="ECO:0000256" key="4">
    <source>
        <dbReference type="ARBA" id="ARBA00023002"/>
    </source>
</evidence>
<evidence type="ECO:0000256" key="1">
    <source>
        <dbReference type="ARBA" id="ARBA00010617"/>
    </source>
</evidence>
<dbReference type="GO" id="GO:0005506">
    <property type="term" value="F:iron ion binding"/>
    <property type="evidence" value="ECO:0007669"/>
    <property type="project" value="InterPro"/>
</dbReference>
<dbReference type="FunFam" id="1.10.630.10:FF:000018">
    <property type="entry name" value="Cytochrome P450 monooxygenase"/>
    <property type="match status" value="1"/>
</dbReference>
<proteinExistence type="inferred from homology"/>
<keyword evidence="4 7" id="KW-0560">Oxidoreductase</keyword>
<keyword evidence="5 7" id="KW-0408">Iron</keyword>
<dbReference type="SUPFAM" id="SSF48264">
    <property type="entry name" value="Cytochrome P450"/>
    <property type="match status" value="1"/>
</dbReference>
<keyword evidence="6 7" id="KW-0503">Monooxygenase</keyword>
<dbReference type="Proteomes" id="UP000316639">
    <property type="component" value="Unassembled WGS sequence"/>
</dbReference>
<dbReference type="OrthoDB" id="4168525at2"/>
<protein>
    <submittedName>
        <fullName evidence="8">Cytochrome P450</fullName>
    </submittedName>
</protein>
<reference evidence="8 9" key="1">
    <citation type="submission" date="2019-07" db="EMBL/GenBank/DDBJ databases">
        <title>Lentzea xizangensis sp. nov., isolated from Qinghai-Tibetan Plateau Soils.</title>
        <authorList>
            <person name="Huang J."/>
        </authorList>
    </citation>
    <scope>NUCLEOTIDE SEQUENCE [LARGE SCALE GENOMIC DNA]</scope>
    <source>
        <strain evidence="8 9">FXJ1.1311</strain>
    </source>
</reference>
<dbReference type="PANTHER" id="PTHR46696">
    <property type="entry name" value="P450, PUTATIVE (EUROFUNG)-RELATED"/>
    <property type="match status" value="1"/>
</dbReference>
<evidence type="ECO:0000256" key="7">
    <source>
        <dbReference type="RuleBase" id="RU000461"/>
    </source>
</evidence>
<dbReference type="InterPro" id="IPR002397">
    <property type="entry name" value="Cyt_P450_B"/>
</dbReference>
<dbReference type="PRINTS" id="PR00359">
    <property type="entry name" value="BP450"/>
</dbReference>
<evidence type="ECO:0000256" key="6">
    <source>
        <dbReference type="ARBA" id="ARBA00023033"/>
    </source>
</evidence>
<organism evidence="8 9">
    <name type="scientific">Lentzea tibetensis</name>
    <dbReference type="NCBI Taxonomy" id="2591470"/>
    <lineage>
        <taxon>Bacteria</taxon>
        <taxon>Bacillati</taxon>
        <taxon>Actinomycetota</taxon>
        <taxon>Actinomycetes</taxon>
        <taxon>Pseudonocardiales</taxon>
        <taxon>Pseudonocardiaceae</taxon>
        <taxon>Lentzea</taxon>
    </lineage>
</organism>